<dbReference type="Gene3D" id="3.30.70.2590">
    <property type="match status" value="1"/>
</dbReference>
<dbReference type="EMBL" id="QGTS01000010">
    <property type="protein sequence ID" value="PWW06610.1"/>
    <property type="molecule type" value="Genomic_DNA"/>
</dbReference>
<accession>A0A317PX99</accession>
<protein>
    <submittedName>
        <fullName evidence="1">Cellulose synthase subunit D</fullName>
    </submittedName>
</protein>
<dbReference type="InterPro" id="IPR038470">
    <property type="entry name" value="Cellsynth_D_sf"/>
</dbReference>
<dbReference type="Pfam" id="PF03500">
    <property type="entry name" value="Cellsynth_D"/>
    <property type="match status" value="1"/>
</dbReference>
<dbReference type="RefSeq" id="WP_036107141.1">
    <property type="nucleotide sequence ID" value="NZ_QGTS01000010.1"/>
</dbReference>
<dbReference type="InterPro" id="IPR022798">
    <property type="entry name" value="BcsD_bac"/>
</dbReference>
<evidence type="ECO:0000313" key="1">
    <source>
        <dbReference type="EMBL" id="PWW06610.1"/>
    </source>
</evidence>
<gene>
    <name evidence="1" type="ORF">DES37_11011</name>
</gene>
<reference evidence="1 2" key="1">
    <citation type="submission" date="2018-05" db="EMBL/GenBank/DDBJ databases">
        <title>Genomic Encyclopedia of Type Strains, Phase IV (KMG-IV): sequencing the most valuable type-strain genomes for metagenomic binning, comparative biology and taxonomic classification.</title>
        <authorList>
            <person name="Goeker M."/>
        </authorList>
    </citation>
    <scope>NUCLEOTIDE SEQUENCE [LARGE SCALE GENOMIC DNA]</scope>
    <source>
        <strain evidence="1 2">DSM 19579</strain>
    </source>
</reference>
<name>A0A317PX99_9ENTR</name>
<dbReference type="OrthoDB" id="6078279at2"/>
<dbReference type="GO" id="GO:0030244">
    <property type="term" value="P:cellulose biosynthetic process"/>
    <property type="evidence" value="ECO:0007669"/>
    <property type="project" value="InterPro"/>
</dbReference>
<sequence length="159" mass="18189">MALNEQNPAVLGYFQQQQTPAGWFDMLTIMVDGMVRNVGEKDSHPFLTQMGISFGQAFPLPEAETIGELEAHINNRLAQFNWGIVDIDVEDNAMVIRHQALPVARNGREQNRWCNAFCAMMEGVYASWMRQQGGKDSVALWRDQSWSLTDVQFRYQGRF</sequence>
<proteinExistence type="predicted"/>
<comment type="caution">
    <text evidence="1">The sequence shown here is derived from an EMBL/GenBank/DDBJ whole genome shotgun (WGS) entry which is preliminary data.</text>
</comment>
<dbReference type="InterPro" id="IPR024096">
    <property type="entry name" value="NO_sig/Golgi_transp_ligand-bd"/>
</dbReference>
<dbReference type="AlphaFoldDB" id="A0A317PX99"/>
<dbReference type="Proteomes" id="UP000246744">
    <property type="component" value="Unassembled WGS sequence"/>
</dbReference>
<keyword evidence="2" id="KW-1185">Reference proteome</keyword>
<organism evidence="1 2">
    <name type="scientific">Mangrovibacter plantisponsor</name>
    <dbReference type="NCBI Taxonomy" id="451513"/>
    <lineage>
        <taxon>Bacteria</taxon>
        <taxon>Pseudomonadati</taxon>
        <taxon>Pseudomonadota</taxon>
        <taxon>Gammaproteobacteria</taxon>
        <taxon>Enterobacterales</taxon>
        <taxon>Enterobacteriaceae</taxon>
        <taxon>Mangrovibacter</taxon>
    </lineage>
</organism>
<evidence type="ECO:0000313" key="2">
    <source>
        <dbReference type="Proteomes" id="UP000246744"/>
    </source>
</evidence>
<dbReference type="SUPFAM" id="SSF111126">
    <property type="entry name" value="Ligand-binding domain in the NO signalling and Golgi transport"/>
    <property type="match status" value="1"/>
</dbReference>